<proteinExistence type="predicted"/>
<evidence type="ECO:0000259" key="4">
    <source>
        <dbReference type="PROSITE" id="PS50937"/>
    </source>
</evidence>
<keyword evidence="3" id="KW-0804">Transcription</keyword>
<gene>
    <name evidence="5" type="ORF">B5D82_16780</name>
</gene>
<evidence type="ECO:0000256" key="3">
    <source>
        <dbReference type="ARBA" id="ARBA00023163"/>
    </source>
</evidence>
<dbReference type="InterPro" id="IPR047057">
    <property type="entry name" value="MerR_fam"/>
</dbReference>
<dbReference type="PROSITE" id="PS50937">
    <property type="entry name" value="HTH_MERR_2"/>
    <property type="match status" value="1"/>
</dbReference>
<organism evidence="5 6">
    <name type="scientific">Cognaticolwellia beringensis</name>
    <dbReference type="NCBI Taxonomy" id="1967665"/>
    <lineage>
        <taxon>Bacteria</taxon>
        <taxon>Pseudomonadati</taxon>
        <taxon>Pseudomonadota</taxon>
        <taxon>Gammaproteobacteria</taxon>
        <taxon>Alteromonadales</taxon>
        <taxon>Colwelliaceae</taxon>
        <taxon>Cognaticolwellia</taxon>
    </lineage>
</organism>
<dbReference type="CDD" id="cd04787">
    <property type="entry name" value="HTH_HMRTR_unk"/>
    <property type="match status" value="1"/>
</dbReference>
<reference evidence="5 6" key="1">
    <citation type="submission" date="2017-08" db="EMBL/GenBank/DDBJ databases">
        <title>Complete genome of Colwellia sp. NB097-1, a psychrophile bacterium ioslated from Bering Sea.</title>
        <authorList>
            <person name="Chen X."/>
        </authorList>
    </citation>
    <scope>NUCLEOTIDE SEQUENCE [LARGE SCALE GENOMIC DNA]</scope>
    <source>
        <strain evidence="5 6">NB097-1</strain>
    </source>
</reference>
<dbReference type="SMART" id="SM00422">
    <property type="entry name" value="HTH_MERR"/>
    <property type="match status" value="1"/>
</dbReference>
<dbReference type="PANTHER" id="PTHR30204">
    <property type="entry name" value="REDOX-CYCLING DRUG-SENSING TRANSCRIPTIONAL ACTIVATOR SOXR"/>
    <property type="match status" value="1"/>
</dbReference>
<accession>A0A222GBM0</accession>
<dbReference type="InterPro" id="IPR009061">
    <property type="entry name" value="DNA-bd_dom_put_sf"/>
</dbReference>
<dbReference type="InterPro" id="IPR015358">
    <property type="entry name" value="Tscrpt_reg_MerR_DNA-bd"/>
</dbReference>
<name>A0A222GBM0_9GAMM</name>
<dbReference type="EMBL" id="CP020465">
    <property type="protein sequence ID" value="ASP49279.1"/>
    <property type="molecule type" value="Genomic_DNA"/>
</dbReference>
<dbReference type="PANTHER" id="PTHR30204:SF94">
    <property type="entry name" value="HEAVY METAL-DEPENDENT TRANSCRIPTIONAL REGULATOR HI_0293-RELATED"/>
    <property type="match status" value="1"/>
</dbReference>
<protein>
    <submittedName>
        <fullName evidence="5">MerR family transcriptional regulator</fullName>
    </submittedName>
</protein>
<dbReference type="RefSeq" id="WP_081153148.1">
    <property type="nucleotide sequence ID" value="NZ_CP020465.1"/>
</dbReference>
<dbReference type="AlphaFoldDB" id="A0A222GBM0"/>
<dbReference type="SUPFAM" id="SSF46955">
    <property type="entry name" value="Putative DNA-binding domain"/>
    <property type="match status" value="1"/>
</dbReference>
<keyword evidence="2" id="KW-0238">DNA-binding</keyword>
<feature type="domain" description="HTH merR-type" evidence="4">
    <location>
        <begin position="1"/>
        <end position="69"/>
    </location>
</feature>
<evidence type="ECO:0000313" key="5">
    <source>
        <dbReference type="EMBL" id="ASP49279.1"/>
    </source>
</evidence>
<dbReference type="KEGG" id="cber:B5D82_16780"/>
<evidence type="ECO:0000256" key="2">
    <source>
        <dbReference type="ARBA" id="ARBA00023125"/>
    </source>
</evidence>
<evidence type="ECO:0000256" key="1">
    <source>
        <dbReference type="ARBA" id="ARBA00023015"/>
    </source>
</evidence>
<dbReference type="Proteomes" id="UP000202259">
    <property type="component" value="Chromosome"/>
</dbReference>
<sequence length="152" mass="17292">MRVTELANAMNTTPDTVRYYTKIKFITPSKNPDNGYKNYGESAQNRLKFILSARQLNFSVTEIKSILIESDKGHTACPMVRDIIVQHLNETEKQFQAALLLREKLKNVINEWQNKPDKAPTGHMICHLIEGEFEGETLNISSSDANQGDNHE</sequence>
<dbReference type="Gene3D" id="1.10.1660.10">
    <property type="match status" value="1"/>
</dbReference>
<dbReference type="Pfam" id="PF00376">
    <property type="entry name" value="MerR"/>
    <property type="match status" value="1"/>
</dbReference>
<keyword evidence="1" id="KW-0805">Transcription regulation</keyword>
<dbReference type="Pfam" id="PF09278">
    <property type="entry name" value="MerR-DNA-bind"/>
    <property type="match status" value="1"/>
</dbReference>
<dbReference type="GO" id="GO:0003700">
    <property type="term" value="F:DNA-binding transcription factor activity"/>
    <property type="evidence" value="ECO:0007669"/>
    <property type="project" value="InterPro"/>
</dbReference>
<keyword evidence="6" id="KW-1185">Reference proteome</keyword>
<dbReference type="InterPro" id="IPR000551">
    <property type="entry name" value="MerR-type_HTH_dom"/>
</dbReference>
<dbReference type="OrthoDB" id="9808480at2"/>
<evidence type="ECO:0000313" key="6">
    <source>
        <dbReference type="Proteomes" id="UP000202259"/>
    </source>
</evidence>
<dbReference type="GO" id="GO:0003677">
    <property type="term" value="F:DNA binding"/>
    <property type="evidence" value="ECO:0007669"/>
    <property type="project" value="UniProtKB-KW"/>
</dbReference>